<evidence type="ECO:0000259" key="4">
    <source>
        <dbReference type="Pfam" id="PF25954"/>
    </source>
</evidence>
<dbReference type="Proteomes" id="UP000636888">
    <property type="component" value="Unassembled WGS sequence"/>
</dbReference>
<dbReference type="Pfam" id="PF25917">
    <property type="entry name" value="BSH_RND"/>
    <property type="match status" value="1"/>
</dbReference>
<dbReference type="PROSITE" id="PS51257">
    <property type="entry name" value="PROKAR_LIPOPROTEIN"/>
    <property type="match status" value="1"/>
</dbReference>
<evidence type="ECO:0000256" key="1">
    <source>
        <dbReference type="ARBA" id="ARBA00009477"/>
    </source>
</evidence>
<gene>
    <name evidence="5" type="ORF">JFN93_10235</name>
</gene>
<protein>
    <submittedName>
        <fullName evidence="5">Efflux RND transporter periplasmic adaptor subunit</fullName>
    </submittedName>
</protein>
<comment type="similarity">
    <text evidence="1">Belongs to the membrane fusion protein (MFP) (TC 8.A.1) family.</text>
</comment>
<dbReference type="NCBIfam" id="TIGR01730">
    <property type="entry name" value="RND_mfp"/>
    <property type="match status" value="1"/>
</dbReference>
<accession>A0A8J7LYH5</accession>
<evidence type="ECO:0000256" key="2">
    <source>
        <dbReference type="SAM" id="SignalP"/>
    </source>
</evidence>
<keyword evidence="6" id="KW-1185">Reference proteome</keyword>
<feature type="domain" description="CusB-like beta-barrel" evidence="4">
    <location>
        <begin position="250"/>
        <end position="323"/>
    </location>
</feature>
<name>A0A8J7LYH5_9BACT</name>
<dbReference type="InterPro" id="IPR058792">
    <property type="entry name" value="Beta-barrel_RND_2"/>
</dbReference>
<proteinExistence type="inferred from homology"/>
<comment type="caution">
    <text evidence="5">The sequence shown here is derived from an EMBL/GenBank/DDBJ whole genome shotgun (WGS) entry which is preliminary data.</text>
</comment>
<dbReference type="PANTHER" id="PTHR30469">
    <property type="entry name" value="MULTIDRUG RESISTANCE PROTEIN MDTA"/>
    <property type="match status" value="1"/>
</dbReference>
<dbReference type="SUPFAM" id="SSF111369">
    <property type="entry name" value="HlyD-like secretion proteins"/>
    <property type="match status" value="2"/>
</dbReference>
<dbReference type="FunFam" id="2.40.30.170:FF:000010">
    <property type="entry name" value="Efflux RND transporter periplasmic adaptor subunit"/>
    <property type="match status" value="1"/>
</dbReference>
<dbReference type="Gene3D" id="2.40.420.20">
    <property type="match status" value="1"/>
</dbReference>
<dbReference type="GO" id="GO:1990281">
    <property type="term" value="C:efflux pump complex"/>
    <property type="evidence" value="ECO:0007669"/>
    <property type="project" value="TreeGrafter"/>
</dbReference>
<sequence length="408" mass="43972">MSKSFRSAIRAACLSVLGMALAACSESQKKASNSDPVPVTVGRVQKAQEQETISVSGTVTTPNAPANVSFLVSGKVVFVGPREGDFVKKGEVLARIDPTDFNLSVQGAAAQVANAQAAMGKAVHSARPELLEQARIVFERAEDEYRRMKMLYDSKSMAPNDFLKYKAAYERAKQEYEQAKMGGQQEDKELARAAYSGAMAHLQVARKALSDATLVAPTSGYIAKRAIEPGDTAAAGRPVFEIVQMDPVEVNVGVPETDVHRVRVGQQADVAVPALPQKSFSGKLRVINVSADPSTRTYMTRIVVPNPDHALRVGMVAEATIRGDRTVNMVTLPGDAVIRDPQGATQVFVYYPDQKRVYAKRVEVGAVVNRNVEIKSGLSGNESIVLAGQSKLRNGLIVSATEQQTDRK</sequence>
<evidence type="ECO:0000259" key="3">
    <source>
        <dbReference type="Pfam" id="PF25917"/>
    </source>
</evidence>
<dbReference type="PROSITE" id="PS00430">
    <property type="entry name" value="TONB_DEPENDENT_REC_1"/>
    <property type="match status" value="1"/>
</dbReference>
<evidence type="ECO:0000313" key="6">
    <source>
        <dbReference type="Proteomes" id="UP000636888"/>
    </source>
</evidence>
<dbReference type="Pfam" id="PF25954">
    <property type="entry name" value="Beta-barrel_RND_2"/>
    <property type="match status" value="1"/>
</dbReference>
<dbReference type="RefSeq" id="WP_199383972.1">
    <property type="nucleotide sequence ID" value="NZ_JAEMHM010000007.1"/>
</dbReference>
<dbReference type="GO" id="GO:0015562">
    <property type="term" value="F:efflux transmembrane transporter activity"/>
    <property type="evidence" value="ECO:0007669"/>
    <property type="project" value="TreeGrafter"/>
</dbReference>
<feature type="signal peptide" evidence="2">
    <location>
        <begin position="1"/>
        <end position="22"/>
    </location>
</feature>
<dbReference type="InterPro" id="IPR006143">
    <property type="entry name" value="RND_pump_MFP"/>
</dbReference>
<dbReference type="Gene3D" id="2.40.30.170">
    <property type="match status" value="1"/>
</dbReference>
<dbReference type="PANTHER" id="PTHR30469:SF20">
    <property type="entry name" value="EFFLUX RND TRANSPORTER PERIPLASMIC ADAPTOR SUBUNIT"/>
    <property type="match status" value="1"/>
</dbReference>
<reference evidence="5" key="1">
    <citation type="submission" date="2020-12" db="EMBL/GenBank/DDBJ databases">
        <title>Geomonas sp. Red875, isolated from river sediment.</title>
        <authorList>
            <person name="Xu Z."/>
            <person name="Zhang Z."/>
            <person name="Masuda Y."/>
            <person name="Itoh H."/>
            <person name="Senoo K."/>
        </authorList>
    </citation>
    <scope>NUCLEOTIDE SEQUENCE</scope>
    <source>
        <strain evidence="5">Red875</strain>
    </source>
</reference>
<feature type="domain" description="Multidrug resistance protein MdtA-like barrel-sandwich hybrid" evidence="3">
    <location>
        <begin position="67"/>
        <end position="243"/>
    </location>
</feature>
<dbReference type="AlphaFoldDB" id="A0A8J7LYH5"/>
<dbReference type="Gene3D" id="2.40.50.100">
    <property type="match status" value="1"/>
</dbReference>
<keyword evidence="2" id="KW-0732">Signal</keyword>
<evidence type="ECO:0000313" key="5">
    <source>
        <dbReference type="EMBL" id="MBJ6725086.1"/>
    </source>
</evidence>
<dbReference type="InterPro" id="IPR010916">
    <property type="entry name" value="TonB_box_CS"/>
</dbReference>
<feature type="chain" id="PRO_5035282207" evidence="2">
    <location>
        <begin position="23"/>
        <end position="408"/>
    </location>
</feature>
<dbReference type="InterPro" id="IPR058625">
    <property type="entry name" value="MdtA-like_BSH"/>
</dbReference>
<organism evidence="5 6">
    <name type="scientific">Geomesophilobacter sediminis</name>
    <dbReference type="NCBI Taxonomy" id="2798584"/>
    <lineage>
        <taxon>Bacteria</taxon>
        <taxon>Pseudomonadati</taxon>
        <taxon>Thermodesulfobacteriota</taxon>
        <taxon>Desulfuromonadia</taxon>
        <taxon>Geobacterales</taxon>
        <taxon>Geobacteraceae</taxon>
        <taxon>Geomesophilobacter</taxon>
    </lineage>
</organism>
<dbReference type="EMBL" id="JAEMHM010000007">
    <property type="protein sequence ID" value="MBJ6725086.1"/>
    <property type="molecule type" value="Genomic_DNA"/>
</dbReference>